<evidence type="ECO:0000256" key="9">
    <source>
        <dbReference type="ARBA" id="ARBA00022801"/>
    </source>
</evidence>
<comment type="subunit">
    <text evidence="11">Homodimer.</text>
</comment>
<evidence type="ECO:0000256" key="10">
    <source>
        <dbReference type="ARBA" id="ARBA00023102"/>
    </source>
</evidence>
<dbReference type="Gene3D" id="4.10.80.70">
    <property type="match status" value="1"/>
</dbReference>
<comment type="cofactor">
    <cofactor evidence="11">
        <name>Zn(2+)</name>
        <dbReference type="ChEBI" id="CHEBI:29105"/>
    </cofactor>
    <text evidence="11">Binds 1 zinc ion per subunit.</text>
</comment>
<dbReference type="RefSeq" id="WP_183376310.1">
    <property type="nucleotide sequence ID" value="NZ_JACHHD010000014.1"/>
</dbReference>
<dbReference type="Gene3D" id="3.10.20.810">
    <property type="entry name" value="Phosphoribosyl-AMP cyclohydrolase"/>
    <property type="match status" value="1"/>
</dbReference>
<evidence type="ECO:0000256" key="7">
    <source>
        <dbReference type="ARBA" id="ARBA00022490"/>
    </source>
</evidence>
<dbReference type="EC" id="3.5.4.19" evidence="11"/>
<dbReference type="GO" id="GO:0005737">
    <property type="term" value="C:cytoplasm"/>
    <property type="evidence" value="ECO:0007669"/>
    <property type="project" value="UniProtKB-SubCell"/>
</dbReference>
<feature type="binding site" evidence="11">
    <location>
        <position position="75"/>
    </location>
    <ligand>
        <name>Zn(2+)</name>
        <dbReference type="ChEBI" id="CHEBI:29105"/>
        <note>ligand shared between dimeric partners</note>
    </ligand>
</feature>
<evidence type="ECO:0000256" key="6">
    <source>
        <dbReference type="ARBA" id="ARBA00008299"/>
    </source>
</evidence>
<feature type="binding site" evidence="11">
    <location>
        <position position="91"/>
    </location>
    <ligand>
        <name>Zn(2+)</name>
        <dbReference type="ChEBI" id="CHEBI:29105"/>
        <note>ligand shared between dimeric partners</note>
    </ligand>
</feature>
<dbReference type="NCBIfam" id="NF000768">
    <property type="entry name" value="PRK00051.1"/>
    <property type="match status" value="1"/>
</dbReference>
<dbReference type="GO" id="GO:0004635">
    <property type="term" value="F:phosphoribosyl-AMP cyclohydrolase activity"/>
    <property type="evidence" value="ECO:0007669"/>
    <property type="project" value="UniProtKB-UniRule"/>
</dbReference>
<feature type="binding site" evidence="11">
    <location>
        <position position="76"/>
    </location>
    <ligand>
        <name>Mg(2+)</name>
        <dbReference type="ChEBI" id="CHEBI:18420"/>
    </ligand>
</feature>
<evidence type="ECO:0000256" key="5">
    <source>
        <dbReference type="ARBA" id="ARBA00007731"/>
    </source>
</evidence>
<comment type="similarity">
    <text evidence="5">In the C-terminal section; belongs to the PRA-PH family.</text>
</comment>
<dbReference type="PANTHER" id="PTHR42945:SF1">
    <property type="entry name" value="HISTIDINE BIOSYNTHESIS BIFUNCTIONAL PROTEIN HIS7"/>
    <property type="match status" value="1"/>
</dbReference>
<keyword evidence="11" id="KW-0862">Zinc</keyword>
<dbReference type="UniPathway" id="UPA00031">
    <property type="reaction ID" value="UER00008"/>
</dbReference>
<comment type="catalytic activity">
    <reaction evidence="2">
        <text>1-(5-phospho-beta-D-ribosyl)-ATP + H2O = 1-(5-phospho-beta-D-ribosyl)-5'-AMP + diphosphate + H(+)</text>
        <dbReference type="Rhea" id="RHEA:22828"/>
        <dbReference type="ChEBI" id="CHEBI:15377"/>
        <dbReference type="ChEBI" id="CHEBI:15378"/>
        <dbReference type="ChEBI" id="CHEBI:33019"/>
        <dbReference type="ChEBI" id="CHEBI:59457"/>
        <dbReference type="ChEBI" id="CHEBI:73183"/>
        <dbReference type="EC" id="3.6.1.31"/>
    </reaction>
</comment>
<dbReference type="GO" id="GO:0008270">
    <property type="term" value="F:zinc ion binding"/>
    <property type="evidence" value="ECO:0007669"/>
    <property type="project" value="UniProtKB-UniRule"/>
</dbReference>
<protein>
    <recommendedName>
        <fullName evidence="11">Phosphoribosyl-AMP cyclohydrolase</fullName>
        <shortName evidence="11">PRA-CH</shortName>
        <ecNumber evidence="11">3.5.4.19</ecNumber>
    </recommendedName>
</protein>
<evidence type="ECO:0000256" key="2">
    <source>
        <dbReference type="ARBA" id="ARBA00001460"/>
    </source>
</evidence>
<reference evidence="13 14" key="1">
    <citation type="submission" date="2020-08" db="EMBL/GenBank/DDBJ databases">
        <title>Genomic Encyclopedia of Type Strains, Phase IV (KMG-IV): sequencing the most valuable type-strain genomes for metagenomic binning, comparative biology and taxonomic classification.</title>
        <authorList>
            <person name="Goeker M."/>
        </authorList>
    </citation>
    <scope>NUCLEOTIDE SEQUENCE [LARGE SCALE GENOMIC DNA]</scope>
    <source>
        <strain evidence="13 14">DSM 26963</strain>
    </source>
</reference>
<feature type="domain" description="Phosphoribosyl-AMP cyclohydrolase" evidence="12">
    <location>
        <begin position="27"/>
        <end position="100"/>
    </location>
</feature>
<dbReference type="GO" id="GO:0000105">
    <property type="term" value="P:L-histidine biosynthetic process"/>
    <property type="evidence" value="ECO:0007669"/>
    <property type="project" value="UniProtKB-UniRule"/>
</dbReference>
<keyword evidence="9 11" id="KW-0378">Hydrolase</keyword>
<keyword evidence="11" id="KW-0479">Metal-binding</keyword>
<dbReference type="GO" id="GO:0000287">
    <property type="term" value="F:magnesium ion binding"/>
    <property type="evidence" value="ECO:0007669"/>
    <property type="project" value="UniProtKB-UniRule"/>
</dbReference>
<comment type="caution">
    <text evidence="13">The sequence shown here is derived from an EMBL/GenBank/DDBJ whole genome shotgun (WGS) entry which is preliminary data.</text>
</comment>
<comment type="similarity">
    <text evidence="11">Belongs to the PRA-CH family.</text>
</comment>
<evidence type="ECO:0000313" key="13">
    <source>
        <dbReference type="EMBL" id="MBB5185393.1"/>
    </source>
</evidence>
<proteinExistence type="inferred from homology"/>
<sequence length="109" mass="12425">MIKLDFLKQGGLIPCIVQEEKTNEVLMLAYMNEESLEKTIETGLATYWSRSRNELWVKGETSGHVQHVSQILVDCDQDTLLIKVRQEGAACHTGKHSCFYRTIQGKEIL</sequence>
<dbReference type="AlphaFoldDB" id="A0A7W8FXJ8"/>
<comment type="cofactor">
    <cofactor evidence="11">
        <name>Mg(2+)</name>
        <dbReference type="ChEBI" id="CHEBI:18420"/>
    </cofactor>
    <text evidence="11">Binds 1 Mg(2+) ion per subunit.</text>
</comment>
<dbReference type="Proteomes" id="UP000521313">
    <property type="component" value="Unassembled WGS sequence"/>
</dbReference>
<dbReference type="SUPFAM" id="SSF141734">
    <property type="entry name" value="HisI-like"/>
    <property type="match status" value="1"/>
</dbReference>
<dbReference type="HAMAP" id="MF_01021">
    <property type="entry name" value="HisI"/>
    <property type="match status" value="1"/>
</dbReference>
<evidence type="ECO:0000256" key="3">
    <source>
        <dbReference type="ARBA" id="ARBA00005169"/>
    </source>
</evidence>
<dbReference type="InterPro" id="IPR002496">
    <property type="entry name" value="PRib_AMP_CycHydrolase_dom"/>
</dbReference>
<evidence type="ECO:0000313" key="14">
    <source>
        <dbReference type="Proteomes" id="UP000521313"/>
    </source>
</evidence>
<gene>
    <name evidence="11" type="primary">hisI</name>
    <name evidence="13" type="ORF">HNQ43_001447</name>
</gene>
<feature type="binding site" evidence="11">
    <location>
        <position position="78"/>
    </location>
    <ligand>
        <name>Mg(2+)</name>
        <dbReference type="ChEBI" id="CHEBI:18420"/>
    </ligand>
</feature>
<accession>A0A7W8FXJ8</accession>
<evidence type="ECO:0000259" key="12">
    <source>
        <dbReference type="Pfam" id="PF01502"/>
    </source>
</evidence>
<evidence type="ECO:0000256" key="1">
    <source>
        <dbReference type="ARBA" id="ARBA00000024"/>
    </source>
</evidence>
<keyword evidence="11" id="KW-0460">Magnesium</keyword>
<comment type="catalytic activity">
    <reaction evidence="1 11">
        <text>1-(5-phospho-beta-D-ribosyl)-5'-AMP + H2O = 1-(5-phospho-beta-D-ribosyl)-5-[(5-phospho-beta-D-ribosylamino)methylideneamino]imidazole-4-carboxamide</text>
        <dbReference type="Rhea" id="RHEA:20049"/>
        <dbReference type="ChEBI" id="CHEBI:15377"/>
        <dbReference type="ChEBI" id="CHEBI:58435"/>
        <dbReference type="ChEBI" id="CHEBI:59457"/>
        <dbReference type="EC" id="3.5.4.19"/>
    </reaction>
</comment>
<dbReference type="GO" id="GO:0004636">
    <property type="term" value="F:phosphoribosyl-ATP diphosphatase activity"/>
    <property type="evidence" value="ECO:0007669"/>
    <property type="project" value="UniProtKB-EC"/>
</dbReference>
<organism evidence="13 14">
    <name type="scientific">Faecalicoccus acidiformans</name>
    <dbReference type="NCBI Taxonomy" id="915173"/>
    <lineage>
        <taxon>Bacteria</taxon>
        <taxon>Bacillati</taxon>
        <taxon>Bacillota</taxon>
        <taxon>Erysipelotrichia</taxon>
        <taxon>Erysipelotrichales</taxon>
        <taxon>Erysipelotrichaceae</taxon>
        <taxon>Faecalicoccus</taxon>
    </lineage>
</organism>
<comment type="pathway">
    <text evidence="3 11">Amino-acid biosynthesis; L-histidine biosynthesis; L-histidine from 5-phospho-alpha-D-ribose 1-diphosphate: step 3/9.</text>
</comment>
<dbReference type="Pfam" id="PF01502">
    <property type="entry name" value="PRA-CH"/>
    <property type="match status" value="1"/>
</dbReference>
<keyword evidence="7 11" id="KW-0963">Cytoplasm</keyword>
<feature type="binding site" evidence="11">
    <location>
        <position position="74"/>
    </location>
    <ligand>
        <name>Mg(2+)</name>
        <dbReference type="ChEBI" id="CHEBI:18420"/>
    </ligand>
</feature>
<dbReference type="InterPro" id="IPR038019">
    <property type="entry name" value="PRib_AMP_CycHydrolase_sf"/>
</dbReference>
<evidence type="ECO:0000256" key="8">
    <source>
        <dbReference type="ARBA" id="ARBA00022605"/>
    </source>
</evidence>
<dbReference type="InterPro" id="IPR026660">
    <property type="entry name" value="PRA-CH"/>
</dbReference>
<dbReference type="PANTHER" id="PTHR42945">
    <property type="entry name" value="HISTIDINE BIOSYNTHESIS BIFUNCTIONAL PROTEIN"/>
    <property type="match status" value="1"/>
</dbReference>
<feature type="binding site" evidence="11">
    <location>
        <position position="98"/>
    </location>
    <ligand>
        <name>Zn(2+)</name>
        <dbReference type="ChEBI" id="CHEBI:29105"/>
        <note>ligand shared between dimeric partners</note>
    </ligand>
</feature>
<evidence type="ECO:0000256" key="11">
    <source>
        <dbReference type="HAMAP-Rule" id="MF_01021"/>
    </source>
</evidence>
<keyword evidence="10 11" id="KW-0368">Histidine biosynthesis</keyword>
<comment type="function">
    <text evidence="11">Catalyzes the hydrolysis of the adenine ring of phosphoribosyl-AMP.</text>
</comment>
<comment type="subcellular location">
    <subcellularLocation>
        <location evidence="11">Cytoplasm</location>
    </subcellularLocation>
</comment>
<keyword evidence="8 11" id="KW-0028">Amino-acid biosynthesis</keyword>
<evidence type="ECO:0000256" key="4">
    <source>
        <dbReference type="ARBA" id="ARBA00005204"/>
    </source>
</evidence>
<comment type="similarity">
    <text evidence="6">In the N-terminal section; belongs to the PRA-CH family.</text>
</comment>
<comment type="pathway">
    <text evidence="4">Amino-acid biosynthesis; L-histidine biosynthesis; L-histidine from 5-phospho-alpha-D-ribose 1-diphosphate: step 2/9.</text>
</comment>
<name>A0A7W8FXJ8_9FIRM</name>
<dbReference type="EMBL" id="JACHHD010000014">
    <property type="protein sequence ID" value="MBB5185393.1"/>
    <property type="molecule type" value="Genomic_DNA"/>
</dbReference>
<dbReference type="FunFam" id="3.10.20.810:FF:000001">
    <property type="entry name" value="Histidine biosynthesis bifunctional protein HisIE"/>
    <property type="match status" value="1"/>
</dbReference>